<dbReference type="SUPFAM" id="SSF56112">
    <property type="entry name" value="Protein kinase-like (PK-like)"/>
    <property type="match status" value="1"/>
</dbReference>
<evidence type="ECO:0000259" key="1">
    <source>
        <dbReference type="Pfam" id="PF01636"/>
    </source>
</evidence>
<dbReference type="InterPro" id="IPR002575">
    <property type="entry name" value="Aminoglycoside_PTrfase"/>
</dbReference>
<evidence type="ECO:0000313" key="2">
    <source>
        <dbReference type="EMBL" id="MCY0150071.1"/>
    </source>
</evidence>
<reference evidence="2" key="1">
    <citation type="submission" date="2022-10" db="EMBL/GenBank/DDBJ databases">
        <title>Hoeflea sp. G2-23, isolated from marine algae.</title>
        <authorList>
            <person name="Kristyanto S."/>
            <person name="Kim J.M."/>
            <person name="Jeon C.O."/>
        </authorList>
    </citation>
    <scope>NUCLEOTIDE SEQUENCE</scope>
    <source>
        <strain evidence="2">G2-23</strain>
    </source>
</reference>
<dbReference type="EMBL" id="JAOVZR010000001">
    <property type="protein sequence ID" value="MCY0150071.1"/>
    <property type="molecule type" value="Genomic_DNA"/>
</dbReference>
<dbReference type="InterPro" id="IPR052898">
    <property type="entry name" value="ACAD10-like"/>
</dbReference>
<dbReference type="Gene3D" id="3.30.200.20">
    <property type="entry name" value="Phosphorylase Kinase, domain 1"/>
    <property type="match status" value="1"/>
</dbReference>
<feature type="domain" description="Aminoglycoside phosphotransferase" evidence="1">
    <location>
        <begin position="35"/>
        <end position="256"/>
    </location>
</feature>
<dbReference type="Pfam" id="PF01636">
    <property type="entry name" value="APH"/>
    <property type="match status" value="1"/>
</dbReference>
<dbReference type="InterPro" id="IPR011009">
    <property type="entry name" value="Kinase-like_dom_sf"/>
</dbReference>
<dbReference type="PANTHER" id="PTHR47829">
    <property type="entry name" value="HYDROLASE, PUTATIVE (AFU_ORTHOLOGUE AFUA_1G12880)-RELATED"/>
    <property type="match status" value="1"/>
</dbReference>
<dbReference type="Proteomes" id="UP001073227">
    <property type="component" value="Unassembled WGS sequence"/>
</dbReference>
<sequence length="348" mass="37942">MQEQPETVIAGPVDFDPAVLVTYLTGRFGAANLSLERISGGQSNPTYFVGWGERQMVLRKQPNGPILRGAHAIDREHRVLEALAPTGVPVPVPLLYERDAEILGTPFYLMQRLQGRVFHDAALPGMDIAERHDIYMAMADVMAKLHAVDPSSVGLGDFGRPGNYFERQIARWTSQLEQSTGDVVPHLADVGKWLGERVPADDGRVAIAHGDYRLGNLIFHPDRAEVIGILDWELATLGHPLADLGYCCIPWHTTPDEYGGILGMQSATAGIPTQAEFTARYFAQSAAGGRLDPFHVVFSLFRFAVIFIGVVDRARAGNAAAADAAKLAPMAARLAVRAREIINGERAW</sequence>
<name>A0ABT3ZE51_9HYPH</name>
<dbReference type="RefSeq" id="WP_267655508.1">
    <property type="nucleotide sequence ID" value="NZ_JAOVZR010000001.1"/>
</dbReference>
<gene>
    <name evidence="2" type="ORF">OEG84_20785</name>
</gene>
<dbReference type="CDD" id="cd05154">
    <property type="entry name" value="ACAD10_11_N-like"/>
    <property type="match status" value="1"/>
</dbReference>
<accession>A0ABT3ZE51</accession>
<evidence type="ECO:0000313" key="3">
    <source>
        <dbReference type="Proteomes" id="UP001073227"/>
    </source>
</evidence>
<dbReference type="Gene3D" id="3.90.1200.10">
    <property type="match status" value="1"/>
</dbReference>
<keyword evidence="3" id="KW-1185">Reference proteome</keyword>
<organism evidence="2 3">
    <name type="scientific">Hoeflea algicola</name>
    <dbReference type="NCBI Taxonomy" id="2983763"/>
    <lineage>
        <taxon>Bacteria</taxon>
        <taxon>Pseudomonadati</taxon>
        <taxon>Pseudomonadota</taxon>
        <taxon>Alphaproteobacteria</taxon>
        <taxon>Hyphomicrobiales</taxon>
        <taxon>Rhizobiaceae</taxon>
        <taxon>Hoeflea</taxon>
    </lineage>
</organism>
<dbReference type="InterPro" id="IPR041726">
    <property type="entry name" value="ACAD10_11_N"/>
</dbReference>
<dbReference type="PANTHER" id="PTHR47829:SF1">
    <property type="entry name" value="HAD FAMILY PHOSPHATASE"/>
    <property type="match status" value="1"/>
</dbReference>
<proteinExistence type="predicted"/>
<protein>
    <submittedName>
        <fullName evidence="2">Phosphotransferase family protein</fullName>
    </submittedName>
</protein>
<comment type="caution">
    <text evidence="2">The sequence shown here is derived from an EMBL/GenBank/DDBJ whole genome shotgun (WGS) entry which is preliminary data.</text>
</comment>